<evidence type="ECO:0000313" key="1">
    <source>
        <dbReference type="EMBL" id="GMH06933.1"/>
    </source>
</evidence>
<dbReference type="AlphaFoldDB" id="A0AAD3S9A0"/>
<protein>
    <submittedName>
        <fullName evidence="1">Uncharacterized protein</fullName>
    </submittedName>
</protein>
<evidence type="ECO:0000313" key="2">
    <source>
        <dbReference type="Proteomes" id="UP001279734"/>
    </source>
</evidence>
<accession>A0AAD3S9A0</accession>
<dbReference type="Proteomes" id="UP001279734">
    <property type="component" value="Unassembled WGS sequence"/>
</dbReference>
<dbReference type="EMBL" id="BSYO01000007">
    <property type="protein sequence ID" value="GMH06933.1"/>
    <property type="molecule type" value="Genomic_DNA"/>
</dbReference>
<keyword evidence="2" id="KW-1185">Reference proteome</keyword>
<sequence>MVGDSDGDVQQRWRCASSCQWLEVGRWQRFVMRGHRGGQRWLSVASVASTMMCDKEVALGWFASDRRRRG</sequence>
<comment type="caution">
    <text evidence="1">The sequence shown here is derived from an EMBL/GenBank/DDBJ whole genome shotgun (WGS) entry which is preliminary data.</text>
</comment>
<organism evidence="1 2">
    <name type="scientific">Nepenthes gracilis</name>
    <name type="common">Slender pitcher plant</name>
    <dbReference type="NCBI Taxonomy" id="150966"/>
    <lineage>
        <taxon>Eukaryota</taxon>
        <taxon>Viridiplantae</taxon>
        <taxon>Streptophyta</taxon>
        <taxon>Embryophyta</taxon>
        <taxon>Tracheophyta</taxon>
        <taxon>Spermatophyta</taxon>
        <taxon>Magnoliopsida</taxon>
        <taxon>eudicotyledons</taxon>
        <taxon>Gunneridae</taxon>
        <taxon>Pentapetalae</taxon>
        <taxon>Caryophyllales</taxon>
        <taxon>Nepenthaceae</taxon>
        <taxon>Nepenthes</taxon>
    </lineage>
</organism>
<reference evidence="1" key="1">
    <citation type="submission" date="2023-05" db="EMBL/GenBank/DDBJ databases">
        <title>Nepenthes gracilis genome sequencing.</title>
        <authorList>
            <person name="Fukushima K."/>
        </authorList>
    </citation>
    <scope>NUCLEOTIDE SEQUENCE</scope>
    <source>
        <strain evidence="1">SING2019-196</strain>
    </source>
</reference>
<gene>
    <name evidence="1" type="ORF">Nepgr_008773</name>
</gene>
<proteinExistence type="predicted"/>
<name>A0AAD3S9A0_NEPGR</name>